<keyword evidence="4" id="KW-0547">Nucleotide-binding</keyword>
<keyword evidence="8" id="KW-0614">Plasmid</keyword>
<dbReference type="PRINTS" id="PR00411">
    <property type="entry name" value="PNDRDTASEI"/>
</dbReference>
<feature type="binding site" evidence="4">
    <location>
        <begin position="172"/>
        <end position="179"/>
    </location>
    <ligand>
        <name>NAD(+)</name>
        <dbReference type="ChEBI" id="CHEBI:57540"/>
    </ligand>
</feature>
<feature type="binding site" evidence="4">
    <location>
        <position position="51"/>
    </location>
    <ligand>
        <name>FAD</name>
        <dbReference type="ChEBI" id="CHEBI:57692"/>
    </ligand>
</feature>
<evidence type="ECO:0000256" key="4">
    <source>
        <dbReference type="PIRSR" id="PIRSR000350-3"/>
    </source>
</evidence>
<dbReference type="InterPro" id="IPR023753">
    <property type="entry name" value="FAD/NAD-binding_dom"/>
</dbReference>
<name>A0A0F7PWP0_9LACO</name>
<dbReference type="Pfam" id="PF02852">
    <property type="entry name" value="Pyr_redox_dim"/>
    <property type="match status" value="1"/>
</dbReference>
<dbReference type="RefSeq" id="WP_047036259.1">
    <property type="nucleotide sequence ID" value="NZ_CP011405.1"/>
</dbReference>
<evidence type="ECO:0000259" key="7">
    <source>
        <dbReference type="Pfam" id="PF07992"/>
    </source>
</evidence>
<keyword evidence="2" id="KW-0285">Flavoprotein</keyword>
<dbReference type="Gene3D" id="3.50.50.60">
    <property type="entry name" value="FAD/NAD(P)-binding domain"/>
    <property type="match status" value="2"/>
</dbReference>
<feature type="binding site" evidence="4">
    <location>
        <position position="298"/>
    </location>
    <ligand>
        <name>FAD</name>
        <dbReference type="ChEBI" id="CHEBI:57692"/>
    </ligand>
</feature>
<evidence type="ECO:0000259" key="6">
    <source>
        <dbReference type="Pfam" id="PF02852"/>
    </source>
</evidence>
<comment type="cofactor">
    <cofactor evidence="4">
        <name>FAD</name>
        <dbReference type="ChEBI" id="CHEBI:57692"/>
    </cofactor>
    <text evidence="4">Binds 1 FAD per subunit.</text>
</comment>
<dbReference type="InterPro" id="IPR036188">
    <property type="entry name" value="FAD/NAD-bd_sf"/>
</dbReference>
<dbReference type="PIRSF" id="PIRSF000350">
    <property type="entry name" value="Mercury_reductase_MerA"/>
    <property type="match status" value="1"/>
</dbReference>
<dbReference type="Pfam" id="PF07992">
    <property type="entry name" value="Pyr_redox_2"/>
    <property type="match status" value="1"/>
</dbReference>
<dbReference type="PANTHER" id="PTHR43014:SF5">
    <property type="entry name" value="GLUTATHIONE REDUCTASE (NADPH)"/>
    <property type="match status" value="1"/>
</dbReference>
<dbReference type="InterPro" id="IPR016156">
    <property type="entry name" value="FAD/NAD-linked_Rdtase_dimer_sf"/>
</dbReference>
<feature type="domain" description="FAD/NAD(P)-binding" evidence="7">
    <location>
        <begin position="5"/>
        <end position="315"/>
    </location>
</feature>
<organism evidence="8 9">
    <name type="scientific">Ligilactobacillus salivarius str. Ren</name>
    <dbReference type="NCBI Taxonomy" id="1194971"/>
    <lineage>
        <taxon>Bacteria</taxon>
        <taxon>Bacillati</taxon>
        <taxon>Bacillota</taxon>
        <taxon>Bacilli</taxon>
        <taxon>Lactobacillales</taxon>
        <taxon>Lactobacillaceae</taxon>
        <taxon>Ligilactobacillus</taxon>
    </lineage>
</organism>
<sequence length="443" mass="47559">MTEQYDVVVIGGGPAGNAIASGLQAQGKSVLIVEADLWGGTCPNRGCDPKKILLSAVEAQQAAQHLQHQGLTGTPTIDWPALMAHKRGYTDGINDGTLKGLQHQGIATLHGQAHFQNDGQLAVGDQVVSATDYVIATGQRPAILPITGQEYFKTSTDFLDLDEMPKRVTFVGGGYVGFELAAIANAAGADVHVIHHNDRPLKAFDADLVQDLMATMTADGVTFDLNTDLQAIEQTDDGLQLTAPDFELTTDLVISSAGRIPNADQLGLENVGVTFNRHGIQVNDRLQTANPHIYAIGDVSDTPVPKLTPVAGYEARYLVQQLTQPGAAITYPVIPTQVFAVPKLAQVGLSATDAADQPDKYRVNTLDMTKWFSYYRFGARQAQAKVIIDQASGQVVGATLLSDVADEMINYLTLLIEKHVTLAQLQQLVLAYPTPASDLQYLY</sequence>
<evidence type="ECO:0000256" key="2">
    <source>
        <dbReference type="ARBA" id="ARBA00022630"/>
    </source>
</evidence>
<dbReference type="Gene3D" id="3.30.390.30">
    <property type="match status" value="1"/>
</dbReference>
<dbReference type="EMBL" id="CP011405">
    <property type="protein sequence ID" value="AKI05433.1"/>
    <property type="molecule type" value="Genomic_DNA"/>
</dbReference>
<evidence type="ECO:0000313" key="8">
    <source>
        <dbReference type="EMBL" id="AKI05433.1"/>
    </source>
</evidence>
<geneLocation type="plasmid" evidence="8 9">
    <name>pR2</name>
</geneLocation>
<dbReference type="PANTHER" id="PTHR43014">
    <property type="entry name" value="MERCURIC REDUCTASE"/>
    <property type="match status" value="1"/>
</dbReference>
<feature type="binding site" evidence="4">
    <location>
        <position position="258"/>
    </location>
    <ligand>
        <name>NAD(+)</name>
        <dbReference type="ChEBI" id="CHEBI:57540"/>
    </ligand>
</feature>
<evidence type="ECO:0000256" key="1">
    <source>
        <dbReference type="ARBA" id="ARBA00007532"/>
    </source>
</evidence>
<feature type="domain" description="Pyridine nucleotide-disulphide oxidoreductase dimerisation" evidence="6">
    <location>
        <begin position="334"/>
        <end position="437"/>
    </location>
</feature>
<keyword evidence="4" id="KW-0520">NAD</keyword>
<evidence type="ECO:0000313" key="9">
    <source>
        <dbReference type="Proteomes" id="UP000035027"/>
    </source>
</evidence>
<evidence type="ECO:0000256" key="5">
    <source>
        <dbReference type="PIRSR" id="PIRSR000350-4"/>
    </source>
</evidence>
<dbReference type="GO" id="GO:0000166">
    <property type="term" value="F:nucleotide binding"/>
    <property type="evidence" value="ECO:0007669"/>
    <property type="project" value="UniProtKB-KW"/>
</dbReference>
<feature type="disulfide bond" description="Redox-active" evidence="5">
    <location>
        <begin position="42"/>
        <end position="47"/>
    </location>
</feature>
<evidence type="ECO:0000256" key="3">
    <source>
        <dbReference type="ARBA" id="ARBA00022827"/>
    </source>
</evidence>
<accession>A0A0F7PWP0</accession>
<reference evidence="8 9" key="1">
    <citation type="submission" date="2015-04" db="EMBL/GenBank/DDBJ databases">
        <title>Complete genome sequence of Lactobacillus salivarius Ren, a probiotic strain with antitumor activity.</title>
        <authorList>
            <person name="Sun E."/>
            <person name="Zhao L."/>
            <person name="Liu S."/>
            <person name="Zhang M."/>
            <person name="Guo H."/>
            <person name="Ren F."/>
        </authorList>
    </citation>
    <scope>NUCLEOTIDE SEQUENCE [LARGE SCALE GENOMIC DNA]</scope>
    <source>
        <strain evidence="8 9">Ren</strain>
        <plasmid evidence="8 9">pR2</plasmid>
    </source>
</reference>
<dbReference type="InterPro" id="IPR004099">
    <property type="entry name" value="Pyr_nucl-diS_OxRdtase_dimer"/>
</dbReference>
<comment type="similarity">
    <text evidence="1">Belongs to the class-I pyridine nucleotide-disulfide oxidoreductase family.</text>
</comment>
<dbReference type="PRINTS" id="PR00368">
    <property type="entry name" value="FADPNR"/>
</dbReference>
<protein>
    <submittedName>
        <fullName evidence="8">Glutathione reductase</fullName>
    </submittedName>
</protein>
<keyword evidence="3 4" id="KW-0274">FAD</keyword>
<dbReference type="InterPro" id="IPR001100">
    <property type="entry name" value="Pyr_nuc-diS_OxRdtase"/>
</dbReference>
<gene>
    <name evidence="8" type="ORF">LsR_01942</name>
</gene>
<dbReference type="GO" id="GO:0016491">
    <property type="term" value="F:oxidoreductase activity"/>
    <property type="evidence" value="ECO:0007669"/>
    <property type="project" value="InterPro"/>
</dbReference>
<dbReference type="SUPFAM" id="SSF51905">
    <property type="entry name" value="FAD/NAD(P)-binding domain"/>
    <property type="match status" value="1"/>
</dbReference>
<proteinExistence type="inferred from homology"/>
<dbReference type="AlphaFoldDB" id="A0A0F7PWP0"/>
<dbReference type="SUPFAM" id="SSF55424">
    <property type="entry name" value="FAD/NAD-linked reductases, dimerisation (C-terminal) domain"/>
    <property type="match status" value="1"/>
</dbReference>
<dbReference type="PATRIC" id="fig|1194971.3.peg.1905"/>
<dbReference type="Proteomes" id="UP000035027">
    <property type="component" value="Plasmid pR2"/>
</dbReference>